<keyword evidence="2" id="KW-1185">Reference proteome</keyword>
<reference evidence="1" key="1">
    <citation type="submission" date="2021-05" db="EMBL/GenBank/DDBJ databases">
        <authorList>
            <person name="Pan Q."/>
            <person name="Jouanno E."/>
            <person name="Zahm M."/>
            <person name="Klopp C."/>
            <person name="Cabau C."/>
            <person name="Louis A."/>
            <person name="Berthelot C."/>
            <person name="Parey E."/>
            <person name="Roest Crollius H."/>
            <person name="Montfort J."/>
            <person name="Robinson-Rechavi M."/>
            <person name="Bouchez O."/>
            <person name="Lampietro C."/>
            <person name="Lopez Roques C."/>
            <person name="Donnadieu C."/>
            <person name="Postlethwait J."/>
            <person name="Bobe J."/>
            <person name="Dillon D."/>
            <person name="Chandos A."/>
            <person name="von Hippel F."/>
            <person name="Guiguen Y."/>
        </authorList>
    </citation>
    <scope>NUCLEOTIDE SEQUENCE</scope>
    <source>
        <strain evidence="1">YG-Jan2019</strain>
    </source>
</reference>
<comment type="caution">
    <text evidence="1">The sequence shown here is derived from an EMBL/GenBank/DDBJ whole genome shotgun (WGS) entry which is preliminary data.</text>
</comment>
<evidence type="ECO:0000313" key="2">
    <source>
        <dbReference type="Proteomes" id="UP001157502"/>
    </source>
</evidence>
<dbReference type="Proteomes" id="UP001157502">
    <property type="component" value="Chromosome 30"/>
</dbReference>
<evidence type="ECO:0000313" key="1">
    <source>
        <dbReference type="EMBL" id="KAJ7988766.1"/>
    </source>
</evidence>
<protein>
    <submittedName>
        <fullName evidence="1">Uncharacterized protein</fullName>
    </submittedName>
</protein>
<dbReference type="EMBL" id="CM055757">
    <property type="protein sequence ID" value="KAJ7988766.1"/>
    <property type="molecule type" value="Genomic_DNA"/>
</dbReference>
<accession>A0ACC2FBN2</accession>
<name>A0ACC2FBN2_DALPE</name>
<gene>
    <name evidence="1" type="ORF">DPEC_G00312620</name>
</gene>
<proteinExistence type="predicted"/>
<sequence>MGKIELEFVKLRLQTVYLPICINSLKVFLEREKRVVLRKVRPRVRLIQKAVSGGVKISCLAFGFYPRHINLTMFKDGKPIRDKDLTGGEVLPNGDLTYQLRKTLEISAQELTEKHNYTCTASHLSLANKLDISWDPDQGEVGESRLSLLVLLVILGTSLMCVLIWIKRKCSATSSKTQSHDSNVSEALEKISPSEESEN</sequence>
<organism evidence="1 2">
    <name type="scientific">Dallia pectoralis</name>
    <name type="common">Alaska blackfish</name>
    <dbReference type="NCBI Taxonomy" id="75939"/>
    <lineage>
        <taxon>Eukaryota</taxon>
        <taxon>Metazoa</taxon>
        <taxon>Chordata</taxon>
        <taxon>Craniata</taxon>
        <taxon>Vertebrata</taxon>
        <taxon>Euteleostomi</taxon>
        <taxon>Actinopterygii</taxon>
        <taxon>Neopterygii</taxon>
        <taxon>Teleostei</taxon>
        <taxon>Protacanthopterygii</taxon>
        <taxon>Esociformes</taxon>
        <taxon>Umbridae</taxon>
        <taxon>Dallia</taxon>
    </lineage>
</organism>